<dbReference type="PANTHER" id="PTHR47053">
    <property type="entry name" value="MUREIN DD-ENDOPEPTIDASE MEPH-RELATED"/>
    <property type="match status" value="1"/>
</dbReference>
<keyword evidence="2" id="KW-0645">Protease</keyword>
<evidence type="ECO:0000256" key="4">
    <source>
        <dbReference type="ARBA" id="ARBA00022807"/>
    </source>
</evidence>
<dbReference type="InterPro" id="IPR051202">
    <property type="entry name" value="Peptidase_C40"/>
</dbReference>
<dbReference type="InterPro" id="IPR038765">
    <property type="entry name" value="Papain-like_cys_pep_sf"/>
</dbReference>
<evidence type="ECO:0000256" key="5">
    <source>
        <dbReference type="SAM" id="SignalP"/>
    </source>
</evidence>
<feature type="signal peptide" evidence="5">
    <location>
        <begin position="1"/>
        <end position="20"/>
    </location>
</feature>
<comment type="similarity">
    <text evidence="1">Belongs to the peptidase C40 family.</text>
</comment>
<dbReference type="RefSeq" id="WP_207335172.1">
    <property type="nucleotide sequence ID" value="NZ_JAFMYU010000006.1"/>
</dbReference>
<evidence type="ECO:0000256" key="3">
    <source>
        <dbReference type="ARBA" id="ARBA00022801"/>
    </source>
</evidence>
<dbReference type="Gene3D" id="3.90.1720.10">
    <property type="entry name" value="endopeptidase domain like (from Nostoc punctiforme)"/>
    <property type="match status" value="1"/>
</dbReference>
<dbReference type="Proteomes" id="UP000664795">
    <property type="component" value="Unassembled WGS sequence"/>
</dbReference>
<reference evidence="7 8" key="1">
    <citation type="submission" date="2021-03" db="EMBL/GenBank/DDBJ databases">
        <title>Fibrella sp. HMF5036 genome sequencing and assembly.</title>
        <authorList>
            <person name="Kang H."/>
            <person name="Kim H."/>
            <person name="Bae S."/>
            <person name="Joh K."/>
        </authorList>
    </citation>
    <scope>NUCLEOTIDE SEQUENCE [LARGE SCALE GENOMIC DNA]</scope>
    <source>
        <strain evidence="7 8">HMF5036</strain>
    </source>
</reference>
<dbReference type="GO" id="GO:0006508">
    <property type="term" value="P:proteolysis"/>
    <property type="evidence" value="ECO:0007669"/>
    <property type="project" value="UniProtKB-KW"/>
</dbReference>
<dbReference type="SUPFAM" id="SSF54001">
    <property type="entry name" value="Cysteine proteinases"/>
    <property type="match status" value="1"/>
</dbReference>
<feature type="domain" description="NlpC/P60" evidence="6">
    <location>
        <begin position="56"/>
        <end position="184"/>
    </location>
</feature>
<accession>A0A939G3H0</accession>
<comment type="caution">
    <text evidence="7">The sequence shown here is derived from an EMBL/GenBank/DDBJ whole genome shotgun (WGS) entry which is preliminary data.</text>
</comment>
<dbReference type="EMBL" id="JAFMYU010000006">
    <property type="protein sequence ID" value="MBO0931201.1"/>
    <property type="molecule type" value="Genomic_DNA"/>
</dbReference>
<dbReference type="InterPro" id="IPR000064">
    <property type="entry name" value="NLP_P60_dom"/>
</dbReference>
<proteinExistence type="inferred from homology"/>
<evidence type="ECO:0000313" key="8">
    <source>
        <dbReference type="Proteomes" id="UP000664795"/>
    </source>
</evidence>
<dbReference type="AlphaFoldDB" id="A0A939G3H0"/>
<dbReference type="PROSITE" id="PS51935">
    <property type="entry name" value="NLPC_P60"/>
    <property type="match status" value="1"/>
</dbReference>
<keyword evidence="3" id="KW-0378">Hydrolase</keyword>
<protein>
    <submittedName>
        <fullName evidence="7">C40 family peptidase</fullName>
    </submittedName>
</protein>
<dbReference type="Pfam" id="PF00877">
    <property type="entry name" value="NLPC_P60"/>
    <property type="match status" value="1"/>
</dbReference>
<evidence type="ECO:0000256" key="2">
    <source>
        <dbReference type="ARBA" id="ARBA00022670"/>
    </source>
</evidence>
<dbReference type="PANTHER" id="PTHR47053:SF1">
    <property type="entry name" value="MUREIN DD-ENDOPEPTIDASE MEPH-RELATED"/>
    <property type="match status" value="1"/>
</dbReference>
<evidence type="ECO:0000259" key="6">
    <source>
        <dbReference type="PROSITE" id="PS51935"/>
    </source>
</evidence>
<keyword evidence="5" id="KW-0732">Signal</keyword>
<organism evidence="7 8">
    <name type="scientific">Fibrella aquatilis</name>
    <dbReference type="NCBI Taxonomy" id="2817059"/>
    <lineage>
        <taxon>Bacteria</taxon>
        <taxon>Pseudomonadati</taxon>
        <taxon>Bacteroidota</taxon>
        <taxon>Cytophagia</taxon>
        <taxon>Cytophagales</taxon>
        <taxon>Spirosomataceae</taxon>
        <taxon>Fibrella</taxon>
    </lineage>
</organism>
<feature type="chain" id="PRO_5038025830" evidence="5">
    <location>
        <begin position="21"/>
        <end position="190"/>
    </location>
</feature>
<evidence type="ECO:0000313" key="7">
    <source>
        <dbReference type="EMBL" id="MBO0931201.1"/>
    </source>
</evidence>
<keyword evidence="8" id="KW-1185">Reference proteome</keyword>
<keyword evidence="4" id="KW-0788">Thiol protease</keyword>
<gene>
    <name evidence="7" type="ORF">J2I48_09365</name>
</gene>
<sequence>MLKKVLLTAVFAVSFGITQAQTTDHVALVTAEMNPATQEAAEASATKQTTTFYDRIPGIGNLIGFAKKHLAIRYRSGGTTPSGFDCSGFTRFCYSHFGINLPHSSSAQGNVGLKVEKESAMPGDLIFFKGHSAGGSSIGHVGLITEVVGNQIKFIHSAWGGGIRFDYLHADYYRNRFMGIRRVGHLLAQK</sequence>
<evidence type="ECO:0000256" key="1">
    <source>
        <dbReference type="ARBA" id="ARBA00007074"/>
    </source>
</evidence>
<name>A0A939G3H0_9BACT</name>
<dbReference type="GO" id="GO:0008234">
    <property type="term" value="F:cysteine-type peptidase activity"/>
    <property type="evidence" value="ECO:0007669"/>
    <property type="project" value="UniProtKB-KW"/>
</dbReference>